<dbReference type="PROSITE" id="PS51257">
    <property type="entry name" value="PROKAR_LIPOPROTEIN"/>
    <property type="match status" value="1"/>
</dbReference>
<sequence>MLLKLFYSLLLFSFLFCSCDSSSGKQAIDNSVNEELLKQQKNDSIRIAISASKKEDELRAFVNGKVRKGFNGSILVAQSGVVLCDTSIGFASFEDSIRISDETPFQLASLSKTFTSVAVMQLVEKGKLSLDLTVKDYYPNFPYEGVTLRSLLSHRSGLPYYEYNFDLKARKEKIYPDNQMLLDWFSKADPSPKAFNLPDHYFSYNNTNFAILAAIVEKASGLSFKDYLKKEIFAPLGMSHSYFASELKDSTNRTFGYQNRKRIPFDIYDNIGGDKGVFSTTQDLLKWYKALRSETILKKETLREIYTPRSFEFPGLRNYGYGFRLWVNDKQQTDYIYHTGWWKGYNTIMFFDLREDFVIILLSNRYNRDVYHIKDVIDILHDGEKKTTVEENILDE</sequence>
<dbReference type="KEGG" id="als:DJ013_17170"/>
<dbReference type="PANTHER" id="PTHR46825">
    <property type="entry name" value="D-ALANYL-D-ALANINE-CARBOXYPEPTIDASE/ENDOPEPTIDASE AMPH"/>
    <property type="match status" value="1"/>
</dbReference>
<keyword evidence="2" id="KW-0378">Hydrolase</keyword>
<dbReference type="InterPro" id="IPR012338">
    <property type="entry name" value="Beta-lactam/transpept-like"/>
</dbReference>
<dbReference type="InterPro" id="IPR050491">
    <property type="entry name" value="AmpC-like"/>
</dbReference>
<protein>
    <submittedName>
        <fullName evidence="2">Serine hydrolase</fullName>
    </submittedName>
</protein>
<name>A0A2Z4GEP6_9BACT</name>
<dbReference type="InterPro" id="IPR001466">
    <property type="entry name" value="Beta-lactam-related"/>
</dbReference>
<evidence type="ECO:0000313" key="2">
    <source>
        <dbReference type="EMBL" id="AWV99809.1"/>
    </source>
</evidence>
<organism evidence="2 3">
    <name type="scientific">Arcticibacterium luteifluviistationis</name>
    <dbReference type="NCBI Taxonomy" id="1784714"/>
    <lineage>
        <taxon>Bacteria</taxon>
        <taxon>Pseudomonadati</taxon>
        <taxon>Bacteroidota</taxon>
        <taxon>Cytophagia</taxon>
        <taxon>Cytophagales</taxon>
        <taxon>Leadbetterellaceae</taxon>
        <taxon>Arcticibacterium</taxon>
    </lineage>
</organism>
<dbReference type="PANTHER" id="PTHR46825:SF9">
    <property type="entry name" value="BETA-LACTAMASE-RELATED DOMAIN-CONTAINING PROTEIN"/>
    <property type="match status" value="1"/>
</dbReference>
<dbReference type="GO" id="GO:0016787">
    <property type="term" value="F:hydrolase activity"/>
    <property type="evidence" value="ECO:0007669"/>
    <property type="project" value="UniProtKB-KW"/>
</dbReference>
<evidence type="ECO:0000313" key="3">
    <source>
        <dbReference type="Proteomes" id="UP000249873"/>
    </source>
</evidence>
<dbReference type="Proteomes" id="UP000249873">
    <property type="component" value="Chromosome"/>
</dbReference>
<dbReference type="Gene3D" id="3.40.710.10">
    <property type="entry name" value="DD-peptidase/beta-lactamase superfamily"/>
    <property type="match status" value="1"/>
</dbReference>
<dbReference type="EMBL" id="CP029480">
    <property type="protein sequence ID" value="AWV99809.1"/>
    <property type="molecule type" value="Genomic_DNA"/>
</dbReference>
<dbReference type="RefSeq" id="WP_111373177.1">
    <property type="nucleotide sequence ID" value="NZ_CP029480.1"/>
</dbReference>
<proteinExistence type="predicted"/>
<keyword evidence="3" id="KW-1185">Reference proteome</keyword>
<dbReference type="AlphaFoldDB" id="A0A2Z4GEP6"/>
<dbReference type="SUPFAM" id="SSF56601">
    <property type="entry name" value="beta-lactamase/transpeptidase-like"/>
    <property type="match status" value="1"/>
</dbReference>
<feature type="domain" description="Beta-lactamase-related" evidence="1">
    <location>
        <begin position="73"/>
        <end position="374"/>
    </location>
</feature>
<dbReference type="Pfam" id="PF00144">
    <property type="entry name" value="Beta-lactamase"/>
    <property type="match status" value="1"/>
</dbReference>
<gene>
    <name evidence="2" type="ORF">DJ013_17170</name>
</gene>
<evidence type="ECO:0000259" key="1">
    <source>
        <dbReference type="Pfam" id="PF00144"/>
    </source>
</evidence>
<accession>A0A2Z4GEP6</accession>
<dbReference type="OrthoDB" id="9793489at2"/>
<reference evidence="2 3" key="1">
    <citation type="submission" date="2018-05" db="EMBL/GenBank/DDBJ databases">
        <title>Complete genome sequence of Arcticibacterium luteifluviistationis SM1504T, a cytophagaceae bacterium isolated from Arctic surface seawater.</title>
        <authorList>
            <person name="Li Y."/>
            <person name="Qin Q.-L."/>
        </authorList>
    </citation>
    <scope>NUCLEOTIDE SEQUENCE [LARGE SCALE GENOMIC DNA]</scope>
    <source>
        <strain evidence="2 3">SM1504</strain>
    </source>
</reference>